<dbReference type="EMBL" id="ASPP01027936">
    <property type="protein sequence ID" value="ETO05609.1"/>
    <property type="molecule type" value="Genomic_DNA"/>
</dbReference>
<dbReference type="Pfam" id="PF00689">
    <property type="entry name" value="Cation_ATPase_C"/>
    <property type="match status" value="1"/>
</dbReference>
<dbReference type="InterPro" id="IPR008250">
    <property type="entry name" value="ATPase_P-typ_transduc_dom_A_sf"/>
</dbReference>
<feature type="transmembrane region" description="Helical" evidence="11">
    <location>
        <begin position="667"/>
        <end position="689"/>
    </location>
</feature>
<dbReference type="InterPro" id="IPR005782">
    <property type="entry name" value="P-type_ATPase_IIA"/>
</dbReference>
<evidence type="ECO:0000256" key="10">
    <source>
        <dbReference type="ARBA" id="ARBA00048694"/>
    </source>
</evidence>
<dbReference type="Gene3D" id="1.20.1110.10">
    <property type="entry name" value="Calcium-transporting ATPase, transmembrane domain"/>
    <property type="match status" value="1"/>
</dbReference>
<dbReference type="Pfam" id="PF13246">
    <property type="entry name" value="Cation_ATPase"/>
    <property type="match status" value="1"/>
</dbReference>
<dbReference type="GO" id="GO:0005524">
    <property type="term" value="F:ATP binding"/>
    <property type="evidence" value="ECO:0007669"/>
    <property type="project" value="UniProtKB-KW"/>
</dbReference>
<evidence type="ECO:0000259" key="13">
    <source>
        <dbReference type="Pfam" id="PF00689"/>
    </source>
</evidence>
<keyword evidence="5" id="KW-0067">ATP-binding</keyword>
<feature type="domain" description="Cation-transporting P-type ATPase C-terminal" evidence="13">
    <location>
        <begin position="691"/>
        <end position="770"/>
    </location>
</feature>
<keyword evidence="8 11" id="KW-1133">Transmembrane helix</keyword>
<protein>
    <submittedName>
        <fullName evidence="14">Calcium-translocating P-type ATPase, SERCA-type</fullName>
    </submittedName>
</protein>
<keyword evidence="9 11" id="KW-0472">Membrane</keyword>
<keyword evidence="2" id="KW-0597">Phosphoprotein</keyword>
<keyword evidence="6" id="KW-0460">Magnesium</keyword>
<dbReference type="Pfam" id="PF00122">
    <property type="entry name" value="E1-E2_ATPase"/>
    <property type="match status" value="1"/>
</dbReference>
<sequence length="792" mass="88547">KLKEFEAKTAVIVRDGEIQKVDRSVLVPGDLVILSVGEKVPADCRILDLQSRTLQSDQSMLTGESHAINKSLDAIPKPKQRVEVVDQDKRCTLFSFIFFFFFKKKKGTLIVHGKCRAVVVLTGSKTSMGKIHEGLTEESDQKTPLGEKLDEFAEFLSKVISGICVVVWLINFNHFTEHGSWVRGAMYYLKIAVALAVAAIPEGLPAVVTTCLALGTRRMAKKNAIVKSLPSVETLGCTTVICSDKTGTLTTNQMSVRRVELLDFFFYSNIFMMTIEHASKNSIDIHHYRVTGTTYDPIGNVLDAEVKNEDDAKLLYPCEKPALRWISKVSCLCNDANITYDRKDVCQFFFFFNNKNVYVEVALPDAEEAARLARDRDVTHTYNAVHSYWNSQMTREHVLEFTRDRKSMSVFVRQSSTGKGWLLVKGAPESLLERSSHIFVNRMDSAIPITQIHKGEIDRVHHEFASEGLRCLGIAFKYLDTKQLQIDNDDYSQVESNLTFVGVVGMLDPPRPEVKDAIRVCKDAGIRVIVITGDNKKTAEEVCREIGLFGAHEDLNGKSFTGGDFMGLSESEQSDAVRHATLFSRVMPKHKQHLVNLLQKHKEVVAMTGDGVNDAPALKKADIGIGMGSGMEVAKHAADMILADDNFATIVSAVEEGRAIYSNTKQFIRYLISSNIGEVVCIFLTAALGFPEALIPVQLLWVNLVTDGLPATALGFNKPDRDIMTRPPRGRTEKIINGWMFFRYFLIGTYVGAATILGFYWWFCWYSDGPQVTFGQLTHFYACNQNSDTNRL</sequence>
<dbReference type="Gene3D" id="3.40.1110.10">
    <property type="entry name" value="Calcium-transporting ATPase, cytoplasmic domain N"/>
    <property type="match status" value="1"/>
</dbReference>
<dbReference type="InterPro" id="IPR023214">
    <property type="entry name" value="HAD_sf"/>
</dbReference>
<dbReference type="InterPro" id="IPR044492">
    <property type="entry name" value="P_typ_ATPase_HD_dom"/>
</dbReference>
<dbReference type="OrthoDB" id="3352408at2759"/>
<dbReference type="GO" id="GO:0012505">
    <property type="term" value="C:endomembrane system"/>
    <property type="evidence" value="ECO:0007669"/>
    <property type="project" value="UniProtKB-SubCell"/>
</dbReference>
<dbReference type="SFLD" id="SFLDS00003">
    <property type="entry name" value="Haloacid_Dehalogenase"/>
    <property type="match status" value="1"/>
</dbReference>
<dbReference type="NCBIfam" id="TIGR01116">
    <property type="entry name" value="ATPase-IIA1_Ca"/>
    <property type="match status" value="1"/>
</dbReference>
<dbReference type="FunFam" id="1.20.1110.10:FF:000065">
    <property type="entry name" value="Sarcoplasmic/endoplasmic reticulum calcium ATPase 1"/>
    <property type="match status" value="2"/>
</dbReference>
<evidence type="ECO:0000256" key="7">
    <source>
        <dbReference type="ARBA" id="ARBA00022967"/>
    </source>
</evidence>
<organism evidence="14 15">
    <name type="scientific">Reticulomyxa filosa</name>
    <dbReference type="NCBI Taxonomy" id="46433"/>
    <lineage>
        <taxon>Eukaryota</taxon>
        <taxon>Sar</taxon>
        <taxon>Rhizaria</taxon>
        <taxon>Retaria</taxon>
        <taxon>Foraminifera</taxon>
        <taxon>Monothalamids</taxon>
        <taxon>Reticulomyxidae</taxon>
        <taxon>Reticulomyxa</taxon>
    </lineage>
</organism>
<feature type="transmembrane region" description="Helical" evidence="11">
    <location>
        <begin position="187"/>
        <end position="214"/>
    </location>
</feature>
<dbReference type="GO" id="GO:0016887">
    <property type="term" value="F:ATP hydrolysis activity"/>
    <property type="evidence" value="ECO:0007669"/>
    <property type="project" value="InterPro"/>
</dbReference>
<evidence type="ECO:0000256" key="5">
    <source>
        <dbReference type="ARBA" id="ARBA00022840"/>
    </source>
</evidence>
<dbReference type="InterPro" id="IPR018303">
    <property type="entry name" value="ATPase_P-typ_P_site"/>
</dbReference>
<evidence type="ECO:0000256" key="8">
    <source>
        <dbReference type="ARBA" id="ARBA00022989"/>
    </source>
</evidence>
<dbReference type="Proteomes" id="UP000023152">
    <property type="component" value="Unassembled WGS sequence"/>
</dbReference>
<name>X6LVF3_RETFI</name>
<dbReference type="NCBIfam" id="TIGR01494">
    <property type="entry name" value="ATPase_P-type"/>
    <property type="match status" value="2"/>
</dbReference>
<feature type="transmembrane region" description="Helical" evidence="11">
    <location>
        <begin position="695"/>
        <end position="716"/>
    </location>
</feature>
<dbReference type="GO" id="GO:0016020">
    <property type="term" value="C:membrane"/>
    <property type="evidence" value="ECO:0007669"/>
    <property type="project" value="InterPro"/>
</dbReference>
<dbReference type="InterPro" id="IPR036412">
    <property type="entry name" value="HAD-like_sf"/>
</dbReference>
<evidence type="ECO:0000259" key="12">
    <source>
        <dbReference type="Pfam" id="PF00122"/>
    </source>
</evidence>
<dbReference type="InterPro" id="IPR023298">
    <property type="entry name" value="ATPase_P-typ_TM_dom_sf"/>
</dbReference>
<comment type="subcellular location">
    <subcellularLocation>
        <location evidence="1">Endomembrane system</location>
        <topology evidence="1">Multi-pass membrane protein</topology>
    </subcellularLocation>
</comment>
<proteinExistence type="predicted"/>
<dbReference type="AlphaFoldDB" id="X6LVF3"/>
<dbReference type="SFLD" id="SFLDG00002">
    <property type="entry name" value="C1.7:_P-type_atpase_like"/>
    <property type="match status" value="1"/>
</dbReference>
<dbReference type="SUPFAM" id="SSF81660">
    <property type="entry name" value="Metal cation-transporting ATPase, ATP-binding domain N"/>
    <property type="match status" value="1"/>
</dbReference>
<dbReference type="InterPro" id="IPR006068">
    <property type="entry name" value="ATPase_P-typ_cation-transptr_C"/>
</dbReference>
<dbReference type="SUPFAM" id="SSF81653">
    <property type="entry name" value="Calcium ATPase, transduction domain A"/>
    <property type="match status" value="1"/>
</dbReference>
<feature type="non-terminal residue" evidence="14">
    <location>
        <position position="1"/>
    </location>
</feature>
<accession>X6LVF3</accession>
<dbReference type="PRINTS" id="PR00119">
    <property type="entry name" value="CATATPASE"/>
</dbReference>
<dbReference type="InterPro" id="IPR059000">
    <property type="entry name" value="ATPase_P-type_domA"/>
</dbReference>
<keyword evidence="15" id="KW-1185">Reference proteome</keyword>
<evidence type="ECO:0000256" key="1">
    <source>
        <dbReference type="ARBA" id="ARBA00004127"/>
    </source>
</evidence>
<dbReference type="SUPFAM" id="SSF56784">
    <property type="entry name" value="HAD-like"/>
    <property type="match status" value="1"/>
</dbReference>
<dbReference type="OMA" id="PVCSIVF"/>
<evidence type="ECO:0000256" key="4">
    <source>
        <dbReference type="ARBA" id="ARBA00022741"/>
    </source>
</evidence>
<dbReference type="InterPro" id="IPR001757">
    <property type="entry name" value="P_typ_ATPase"/>
</dbReference>
<evidence type="ECO:0000256" key="2">
    <source>
        <dbReference type="ARBA" id="ARBA00022553"/>
    </source>
</evidence>
<evidence type="ECO:0000256" key="6">
    <source>
        <dbReference type="ARBA" id="ARBA00022842"/>
    </source>
</evidence>
<keyword evidence="4" id="KW-0547">Nucleotide-binding</keyword>
<evidence type="ECO:0000256" key="3">
    <source>
        <dbReference type="ARBA" id="ARBA00022692"/>
    </source>
</evidence>
<gene>
    <name evidence="14" type="ORF">RFI_31787</name>
</gene>
<feature type="transmembrane region" description="Helical" evidence="11">
    <location>
        <begin position="155"/>
        <end position="175"/>
    </location>
</feature>
<dbReference type="SUPFAM" id="SSF81665">
    <property type="entry name" value="Calcium ATPase, transmembrane domain M"/>
    <property type="match status" value="1"/>
</dbReference>
<feature type="transmembrane region" description="Helical" evidence="11">
    <location>
        <begin position="741"/>
        <end position="763"/>
    </location>
</feature>
<dbReference type="InterPro" id="IPR023299">
    <property type="entry name" value="ATPase_P-typ_cyto_dom_N"/>
</dbReference>
<dbReference type="FunFam" id="3.40.50.1000:FF:000028">
    <property type="entry name" value="Calcium-transporting P-type ATPase, putative"/>
    <property type="match status" value="1"/>
</dbReference>
<comment type="caution">
    <text evidence="14">The sequence shown here is derived from an EMBL/GenBank/DDBJ whole genome shotgun (WGS) entry which is preliminary data.</text>
</comment>
<dbReference type="Pfam" id="PF08282">
    <property type="entry name" value="Hydrolase_3"/>
    <property type="match status" value="1"/>
</dbReference>
<dbReference type="PROSITE" id="PS00154">
    <property type="entry name" value="ATPASE_E1_E2"/>
    <property type="match status" value="1"/>
</dbReference>
<reference evidence="14 15" key="1">
    <citation type="journal article" date="2013" name="Curr. Biol.">
        <title>The Genome of the Foraminiferan Reticulomyxa filosa.</title>
        <authorList>
            <person name="Glockner G."/>
            <person name="Hulsmann N."/>
            <person name="Schleicher M."/>
            <person name="Noegel A.A."/>
            <person name="Eichinger L."/>
            <person name="Gallinger C."/>
            <person name="Pawlowski J."/>
            <person name="Sierra R."/>
            <person name="Euteneuer U."/>
            <person name="Pillet L."/>
            <person name="Moustafa A."/>
            <person name="Platzer M."/>
            <person name="Groth M."/>
            <person name="Szafranski K."/>
            <person name="Schliwa M."/>
        </authorList>
    </citation>
    <scope>NUCLEOTIDE SEQUENCE [LARGE SCALE GENOMIC DNA]</scope>
</reference>
<keyword evidence="7" id="KW-1278">Translocase</keyword>
<evidence type="ECO:0000313" key="15">
    <source>
        <dbReference type="Proteomes" id="UP000023152"/>
    </source>
</evidence>
<feature type="domain" description="P-type ATPase A" evidence="12">
    <location>
        <begin position="7"/>
        <end position="133"/>
    </location>
</feature>
<evidence type="ECO:0000256" key="11">
    <source>
        <dbReference type="SAM" id="Phobius"/>
    </source>
</evidence>
<evidence type="ECO:0000313" key="14">
    <source>
        <dbReference type="EMBL" id="ETO05609.1"/>
    </source>
</evidence>
<dbReference type="SFLD" id="SFLDF00027">
    <property type="entry name" value="p-type_atpase"/>
    <property type="match status" value="1"/>
</dbReference>
<dbReference type="PANTHER" id="PTHR42861">
    <property type="entry name" value="CALCIUM-TRANSPORTING ATPASE"/>
    <property type="match status" value="1"/>
</dbReference>
<keyword evidence="3 11" id="KW-0812">Transmembrane</keyword>
<comment type="catalytic activity">
    <reaction evidence="10">
        <text>Ca(2+)(in) + ATP + H2O = Ca(2+)(out) + ADP + phosphate + H(+)</text>
        <dbReference type="Rhea" id="RHEA:18105"/>
        <dbReference type="ChEBI" id="CHEBI:15377"/>
        <dbReference type="ChEBI" id="CHEBI:15378"/>
        <dbReference type="ChEBI" id="CHEBI:29108"/>
        <dbReference type="ChEBI" id="CHEBI:30616"/>
        <dbReference type="ChEBI" id="CHEBI:43474"/>
        <dbReference type="ChEBI" id="CHEBI:456216"/>
        <dbReference type="EC" id="7.2.2.10"/>
    </reaction>
</comment>
<dbReference type="GO" id="GO:0005388">
    <property type="term" value="F:P-type calcium transporter activity"/>
    <property type="evidence" value="ECO:0007669"/>
    <property type="project" value="UniProtKB-EC"/>
</dbReference>
<evidence type="ECO:0000256" key="9">
    <source>
        <dbReference type="ARBA" id="ARBA00023136"/>
    </source>
</evidence>
<dbReference type="Gene3D" id="2.70.150.10">
    <property type="entry name" value="Calcium-transporting ATPase, cytoplasmic transduction domain A"/>
    <property type="match status" value="1"/>
</dbReference>
<dbReference type="PRINTS" id="PR00120">
    <property type="entry name" value="HATPASE"/>
</dbReference>
<dbReference type="Gene3D" id="3.40.50.1000">
    <property type="entry name" value="HAD superfamily/HAD-like"/>
    <property type="match status" value="1"/>
</dbReference>
<dbReference type="FunFam" id="2.70.150.10:FF:000160">
    <property type="entry name" value="Sarcoplasmic/endoplasmic reticulum calcium ATPase 1"/>
    <property type="match status" value="1"/>
</dbReference>